<protein>
    <submittedName>
        <fullName evidence="2">DUF4400 domain-containing protein</fullName>
    </submittedName>
</protein>
<comment type="caution">
    <text evidence="2">The sequence shown here is derived from an EMBL/GenBank/DDBJ whole genome shotgun (WGS) entry which is preliminary data.</text>
</comment>
<gene>
    <name evidence="2" type="ORF">SCD92_17710</name>
</gene>
<dbReference type="EMBL" id="JAXAFO010000044">
    <property type="protein sequence ID" value="MDX6851218.1"/>
    <property type="molecule type" value="Genomic_DNA"/>
</dbReference>
<dbReference type="Proteomes" id="UP001273505">
    <property type="component" value="Unassembled WGS sequence"/>
</dbReference>
<dbReference type="RefSeq" id="WP_302724169.1">
    <property type="nucleotide sequence ID" value="NZ_JAULRU010000742.1"/>
</dbReference>
<keyword evidence="1" id="KW-0472">Membrane</keyword>
<keyword evidence="1" id="KW-0812">Transmembrane</keyword>
<evidence type="ECO:0000256" key="1">
    <source>
        <dbReference type="SAM" id="Phobius"/>
    </source>
</evidence>
<dbReference type="InterPro" id="IPR022266">
    <property type="entry name" value="DtrJ-like"/>
</dbReference>
<name>A0ABU4S243_9GAMM</name>
<feature type="transmembrane region" description="Helical" evidence="1">
    <location>
        <begin position="111"/>
        <end position="130"/>
    </location>
</feature>
<feature type="transmembrane region" description="Helical" evidence="1">
    <location>
        <begin position="136"/>
        <end position="157"/>
    </location>
</feature>
<accession>A0ABU4S243</accession>
<feature type="transmembrane region" description="Helical" evidence="1">
    <location>
        <begin position="28"/>
        <end position="52"/>
    </location>
</feature>
<keyword evidence="1" id="KW-1133">Transmembrane helix</keyword>
<sequence length="226" mass="25349">MTRTQRIDRQDTGRETMLGSTISQVASLVSWFLFAVFISSVIEWIGMLAGWWDKTHARHMLTEEIGYLSHIDQNALLKLHPAQLADKAITWVNEAYSFIGLPKVLNLLSQYMGWLAIGISSAIDITYTLVIRLAVVLLALPAFILWGLLGLVDGLVARDIRKACGGVESSFVYHRVKGWIKPAIGLSSGLYLTLPFSINPALFFIVPQLLFFTFVYYTASTFKKFI</sequence>
<evidence type="ECO:0000313" key="2">
    <source>
        <dbReference type="EMBL" id="MDX6851218.1"/>
    </source>
</evidence>
<evidence type="ECO:0000313" key="3">
    <source>
        <dbReference type="Proteomes" id="UP001273505"/>
    </source>
</evidence>
<keyword evidence="3" id="KW-1185">Reference proteome</keyword>
<organism evidence="2 3">
    <name type="scientific">Gilvimarinus gilvus</name>
    <dbReference type="NCBI Taxonomy" id="3058038"/>
    <lineage>
        <taxon>Bacteria</taxon>
        <taxon>Pseudomonadati</taxon>
        <taxon>Pseudomonadota</taxon>
        <taxon>Gammaproteobacteria</taxon>
        <taxon>Cellvibrionales</taxon>
        <taxon>Cellvibrionaceae</taxon>
        <taxon>Gilvimarinus</taxon>
    </lineage>
</organism>
<dbReference type="Pfam" id="PF14348">
    <property type="entry name" value="DtrJ-like"/>
    <property type="match status" value="1"/>
</dbReference>
<feature type="transmembrane region" description="Helical" evidence="1">
    <location>
        <begin position="200"/>
        <end position="219"/>
    </location>
</feature>
<reference evidence="2 3" key="1">
    <citation type="submission" date="2023-11" db="EMBL/GenBank/DDBJ databases">
        <title>Gilvimarinus fulvus sp. nov., isolated from the surface of Kelp.</title>
        <authorList>
            <person name="Sun Y.Y."/>
            <person name="Gong Y."/>
            <person name="Du Z.J."/>
        </authorList>
    </citation>
    <scope>NUCLEOTIDE SEQUENCE [LARGE SCALE GENOMIC DNA]</scope>
    <source>
        <strain evidence="2 3">SDUM040013</strain>
    </source>
</reference>
<proteinExistence type="predicted"/>